<dbReference type="Proteomes" id="UP000789833">
    <property type="component" value="Unassembled WGS sequence"/>
</dbReference>
<protein>
    <submittedName>
        <fullName evidence="1">Uncharacterized protein</fullName>
    </submittedName>
</protein>
<name>A0ABN8ABG0_9BACI</name>
<evidence type="ECO:0000313" key="2">
    <source>
        <dbReference type="Proteomes" id="UP000789833"/>
    </source>
</evidence>
<comment type="caution">
    <text evidence="1">The sequence shown here is derived from an EMBL/GenBank/DDBJ whole genome shotgun (WGS) entry which is preliminary data.</text>
</comment>
<reference evidence="1 2" key="1">
    <citation type="submission" date="2021-10" db="EMBL/GenBank/DDBJ databases">
        <authorList>
            <person name="Criscuolo A."/>
        </authorList>
    </citation>
    <scope>NUCLEOTIDE SEQUENCE [LARGE SCALE GENOMIC DNA]</scope>
    <source>
        <strain evidence="2">CIP 111883</strain>
    </source>
</reference>
<proteinExistence type="predicted"/>
<sequence length="36" mass="4481">MNLYRGELISVDHMEVLSTIHCYEKEDLVARRYYFW</sequence>
<organism evidence="1 2">
    <name type="scientific">Sutcliffiella rhizosphaerae</name>
    <dbReference type="NCBI Taxonomy" id="2880967"/>
    <lineage>
        <taxon>Bacteria</taxon>
        <taxon>Bacillati</taxon>
        <taxon>Bacillota</taxon>
        <taxon>Bacilli</taxon>
        <taxon>Bacillales</taxon>
        <taxon>Bacillaceae</taxon>
        <taxon>Sutcliffiella</taxon>
    </lineage>
</organism>
<gene>
    <name evidence="1" type="ORF">BACCIP111883_01246</name>
</gene>
<accession>A0ABN8ABG0</accession>
<dbReference type="EMBL" id="CAKJTJ010000005">
    <property type="protein sequence ID" value="CAG9620478.1"/>
    <property type="molecule type" value="Genomic_DNA"/>
</dbReference>
<evidence type="ECO:0000313" key="1">
    <source>
        <dbReference type="EMBL" id="CAG9620478.1"/>
    </source>
</evidence>
<keyword evidence="2" id="KW-1185">Reference proteome</keyword>